<reference evidence="3 4" key="1">
    <citation type="submission" date="2019-08" db="EMBL/GenBank/DDBJ databases">
        <title>Complete genome sequence of Terriglobus albidus strain ORNL.</title>
        <authorList>
            <person name="Podar M."/>
        </authorList>
    </citation>
    <scope>NUCLEOTIDE SEQUENCE [LARGE SCALE GENOMIC DNA]</scope>
    <source>
        <strain evidence="3 4">ORNL</strain>
    </source>
</reference>
<protein>
    <submittedName>
        <fullName evidence="3">BON domain-containing protein</fullName>
    </submittedName>
</protein>
<name>A0A5B9ECD7_9BACT</name>
<dbReference type="Proteomes" id="UP000321820">
    <property type="component" value="Chromosome"/>
</dbReference>
<feature type="domain" description="BON" evidence="2">
    <location>
        <begin position="36"/>
        <end position="104"/>
    </location>
</feature>
<proteinExistence type="predicted"/>
<dbReference type="PROSITE" id="PS50914">
    <property type="entry name" value="BON"/>
    <property type="match status" value="1"/>
</dbReference>
<dbReference type="RefSeq" id="WP_147646886.1">
    <property type="nucleotide sequence ID" value="NZ_CP042806.1"/>
</dbReference>
<feature type="region of interest" description="Disordered" evidence="1">
    <location>
        <begin position="108"/>
        <end position="130"/>
    </location>
</feature>
<keyword evidence="4" id="KW-1185">Reference proteome</keyword>
<evidence type="ECO:0000313" key="3">
    <source>
        <dbReference type="EMBL" id="QEE27696.1"/>
    </source>
</evidence>
<evidence type="ECO:0000313" key="4">
    <source>
        <dbReference type="Proteomes" id="UP000321820"/>
    </source>
</evidence>
<gene>
    <name evidence="3" type="ORF">FTW19_06630</name>
</gene>
<organism evidence="3 4">
    <name type="scientific">Terriglobus albidus</name>
    <dbReference type="NCBI Taxonomy" id="1592106"/>
    <lineage>
        <taxon>Bacteria</taxon>
        <taxon>Pseudomonadati</taxon>
        <taxon>Acidobacteriota</taxon>
        <taxon>Terriglobia</taxon>
        <taxon>Terriglobales</taxon>
        <taxon>Acidobacteriaceae</taxon>
        <taxon>Terriglobus</taxon>
    </lineage>
</organism>
<accession>A0A5B9ECD7</accession>
<evidence type="ECO:0000259" key="2">
    <source>
        <dbReference type="PROSITE" id="PS50914"/>
    </source>
</evidence>
<dbReference type="SMART" id="SM00749">
    <property type="entry name" value="BON"/>
    <property type="match status" value="1"/>
</dbReference>
<evidence type="ECO:0000256" key="1">
    <source>
        <dbReference type="SAM" id="MobiDB-lite"/>
    </source>
</evidence>
<dbReference type="InterPro" id="IPR014004">
    <property type="entry name" value="Transpt-assoc_nodulatn_dom_bac"/>
</dbReference>
<sequence length="356" mass="35468">MNFEHIHHTLRTTGLALVLAIAVTGCKKADAPAPPDDNSLASSIQSRITSDSALSAEQIQVGVSGGVATLSGNVSNAAAKTLASNDAAAIPGVKTVINNLNVQAPAPAPAPVAAAPEPAPVRPEREKKPKPVIVERQPAPAPAPAPAPVRQAAAPVVQAPPPPPPAPTTKTVTVAAGTFLPVRITQGLDSATTQTGDSFTGVISNDIIVDGWVALRQGTPVSGRVVEAKDAAHFKGSSLLSIELTSVSRRGERIAVSTEAFSKEGAGRGKNTATKAGVGAAAGAILGGIFGGGKGAAIGAAAGGAGGAGVNAITKGQQVQIPTESLIRFQLTNAFTVQATPAGASSNDDSTRHPMQ</sequence>
<dbReference type="InterPro" id="IPR007055">
    <property type="entry name" value="BON_dom"/>
</dbReference>
<dbReference type="AlphaFoldDB" id="A0A5B9ECD7"/>
<dbReference type="EMBL" id="CP042806">
    <property type="protein sequence ID" value="QEE27696.1"/>
    <property type="molecule type" value="Genomic_DNA"/>
</dbReference>
<dbReference type="Gene3D" id="3.30.1340.30">
    <property type="match status" value="1"/>
</dbReference>
<dbReference type="OrthoDB" id="118563at2"/>
<dbReference type="Pfam" id="PF04972">
    <property type="entry name" value="BON"/>
    <property type="match status" value="1"/>
</dbReference>
<dbReference type="KEGG" id="talb:FTW19_06630"/>